<protein>
    <recommendedName>
        <fullName evidence="2">DUF6987 domain-containing protein</fullName>
    </recommendedName>
</protein>
<evidence type="ECO:0000313" key="4">
    <source>
        <dbReference type="Proteomes" id="UP000521943"/>
    </source>
</evidence>
<dbReference type="OrthoDB" id="3937590at2759"/>
<evidence type="ECO:0000259" key="2">
    <source>
        <dbReference type="Pfam" id="PF22485"/>
    </source>
</evidence>
<evidence type="ECO:0000256" key="1">
    <source>
        <dbReference type="SAM" id="MobiDB-lite"/>
    </source>
</evidence>
<dbReference type="Pfam" id="PF22485">
    <property type="entry name" value="DUF6987"/>
    <property type="match status" value="2"/>
</dbReference>
<keyword evidence="4" id="KW-1185">Reference proteome</keyword>
<dbReference type="AlphaFoldDB" id="A0A8H6HCV7"/>
<dbReference type="PANTHER" id="PTHR39461:SF1">
    <property type="entry name" value="LEA DOMAIN PROTEIN (AFU_ORTHOLOGUE AFUA_8G04920)"/>
    <property type="match status" value="1"/>
</dbReference>
<reference evidence="3 4" key="1">
    <citation type="submission" date="2020-07" db="EMBL/GenBank/DDBJ databases">
        <title>Comparative genomics of pyrophilous fungi reveals a link between fire events and developmental genes.</title>
        <authorList>
            <consortium name="DOE Joint Genome Institute"/>
            <person name="Steindorff A.S."/>
            <person name="Carver A."/>
            <person name="Calhoun S."/>
            <person name="Stillman K."/>
            <person name="Liu H."/>
            <person name="Lipzen A."/>
            <person name="Pangilinan J."/>
            <person name="Labutti K."/>
            <person name="Bruns T.D."/>
            <person name="Grigoriev I.V."/>
        </authorList>
    </citation>
    <scope>NUCLEOTIDE SEQUENCE [LARGE SCALE GENOMIC DNA]</scope>
    <source>
        <strain evidence="3 4">CBS 144469</strain>
    </source>
</reference>
<dbReference type="Proteomes" id="UP000521943">
    <property type="component" value="Unassembled WGS sequence"/>
</dbReference>
<evidence type="ECO:0000313" key="3">
    <source>
        <dbReference type="EMBL" id="KAF6743872.1"/>
    </source>
</evidence>
<dbReference type="PANTHER" id="PTHR39461">
    <property type="entry name" value="LEA DOMAIN PROTEIN (AFU_ORTHOLOGUE AFUA_8G04920)"/>
    <property type="match status" value="1"/>
</dbReference>
<name>A0A8H6HCV7_9AGAR</name>
<comment type="caution">
    <text evidence="3">The sequence shown here is derived from an EMBL/GenBank/DDBJ whole genome shotgun (WGS) entry which is preliminary data.</text>
</comment>
<feature type="domain" description="DUF6987" evidence="2">
    <location>
        <begin position="22"/>
        <end position="106"/>
    </location>
</feature>
<accession>A0A8H6HCV7</accession>
<feature type="compositionally biased region" description="Basic and acidic residues" evidence="1">
    <location>
        <begin position="16"/>
        <end position="27"/>
    </location>
</feature>
<sequence>MADVETQHAPQPPKTESGDPRTKDDQTVDAELAKRLSVMVEEANERVVPLVKMVRQKIEHFESQKPEERSEEQLVKEVRPLLEQAEKILNETNGAIRGADPDKRLRLKTMIEEVQGTIEWAKGKLDSYPKAKKDLGPLLDALGQPLTQIVGGVGLLLAGVLNLVGNLLSGLGLDGLLKGIFAATGLTQIYKGLGLDKMLNYGAKN</sequence>
<dbReference type="EMBL" id="JACGCI010000133">
    <property type="protein sequence ID" value="KAF6743872.1"/>
    <property type="molecule type" value="Genomic_DNA"/>
</dbReference>
<feature type="domain" description="DUF6987" evidence="2">
    <location>
        <begin position="107"/>
        <end position="197"/>
    </location>
</feature>
<gene>
    <name evidence="3" type="ORF">DFP72DRAFT_993608</name>
</gene>
<dbReference type="InterPro" id="IPR054256">
    <property type="entry name" value="DUF6987"/>
</dbReference>
<proteinExistence type="predicted"/>
<organism evidence="3 4">
    <name type="scientific">Ephemerocybe angulata</name>
    <dbReference type="NCBI Taxonomy" id="980116"/>
    <lineage>
        <taxon>Eukaryota</taxon>
        <taxon>Fungi</taxon>
        <taxon>Dikarya</taxon>
        <taxon>Basidiomycota</taxon>
        <taxon>Agaricomycotina</taxon>
        <taxon>Agaricomycetes</taxon>
        <taxon>Agaricomycetidae</taxon>
        <taxon>Agaricales</taxon>
        <taxon>Agaricineae</taxon>
        <taxon>Psathyrellaceae</taxon>
        <taxon>Ephemerocybe</taxon>
    </lineage>
</organism>
<feature type="region of interest" description="Disordered" evidence="1">
    <location>
        <begin position="1"/>
        <end position="27"/>
    </location>
</feature>